<gene>
    <name evidence="3" type="ORF">N5I07_14575</name>
</gene>
<dbReference type="AlphaFoldDB" id="A0AA42VDG1"/>
<keyword evidence="1" id="KW-0472">Membrane</keyword>
<dbReference type="InterPro" id="IPR029044">
    <property type="entry name" value="Nucleotide-diphossugar_trans"/>
</dbReference>
<dbReference type="RefSeq" id="WP_279981530.1">
    <property type="nucleotide sequence ID" value="NZ_JAOCFT010000001.1"/>
</dbReference>
<sequence>MSDKDLAKDIVTVVVITYNSSDTVIETLESIYQQDYGTKNIELIISDDASKDETVSIVQAWLSVFGDEFYIAKIINNEINGGISKNCNAAWHAATSKWVKTIAGDDLLLPGCISDNVSFVNNEPIAKIVFSNMIRFSNDKITIDEDSNKLERYLLLQQDKDFQRKILMRIGGISVAPSSFISSNLLKEVGYADTNYASFEDLPLWLEILKSDKFFFLDKSTVKYRVAESTSNNISKIVNITYLKDLIRYHKACFKEKGIDFLTLLLIIDRYLYLISLFYYVKLFGNKRSKIFGIISKIRAVLSLHKWYLLWLRSTI</sequence>
<dbReference type="CDD" id="cd00761">
    <property type="entry name" value="Glyco_tranf_GTA_type"/>
    <property type="match status" value="1"/>
</dbReference>
<proteinExistence type="predicted"/>
<dbReference type="GO" id="GO:0016758">
    <property type="term" value="F:hexosyltransferase activity"/>
    <property type="evidence" value="ECO:0007669"/>
    <property type="project" value="UniProtKB-ARBA"/>
</dbReference>
<dbReference type="InterPro" id="IPR001173">
    <property type="entry name" value="Glyco_trans_2-like"/>
</dbReference>
<keyword evidence="1" id="KW-0812">Transmembrane</keyword>
<feature type="transmembrane region" description="Helical" evidence="1">
    <location>
        <begin position="261"/>
        <end position="281"/>
    </location>
</feature>
<evidence type="ECO:0000259" key="2">
    <source>
        <dbReference type="Pfam" id="PF00535"/>
    </source>
</evidence>
<dbReference type="Pfam" id="PF00535">
    <property type="entry name" value="Glycos_transf_2"/>
    <property type="match status" value="1"/>
</dbReference>
<feature type="domain" description="Glycosyltransferase 2-like" evidence="2">
    <location>
        <begin position="12"/>
        <end position="170"/>
    </location>
</feature>
<dbReference type="EMBL" id="JAOCFT010000001">
    <property type="protein sequence ID" value="MDH1898762.1"/>
    <property type="molecule type" value="Genomic_DNA"/>
</dbReference>
<keyword evidence="1" id="KW-1133">Transmembrane helix</keyword>
<comment type="caution">
    <text evidence="3">The sequence shown here is derived from an EMBL/GenBank/DDBJ whole genome shotgun (WGS) entry which is preliminary data.</text>
</comment>
<dbReference type="Gene3D" id="3.90.550.10">
    <property type="entry name" value="Spore Coat Polysaccharide Biosynthesis Protein SpsA, Chain A"/>
    <property type="match status" value="1"/>
</dbReference>
<dbReference type="Proteomes" id="UP001160758">
    <property type="component" value="Unassembled WGS sequence"/>
</dbReference>
<dbReference type="PANTHER" id="PTHR22916">
    <property type="entry name" value="GLYCOSYLTRANSFERASE"/>
    <property type="match status" value="1"/>
</dbReference>
<accession>A0AA42VDG1</accession>
<dbReference type="SUPFAM" id="SSF53448">
    <property type="entry name" value="Nucleotide-diphospho-sugar transferases"/>
    <property type="match status" value="1"/>
</dbReference>
<dbReference type="PANTHER" id="PTHR22916:SF3">
    <property type="entry name" value="UDP-GLCNAC:BETAGAL BETA-1,3-N-ACETYLGLUCOSAMINYLTRANSFERASE-LIKE PROTEIN 1"/>
    <property type="match status" value="1"/>
</dbReference>
<reference evidence="3" key="1">
    <citation type="submission" date="2022-09" db="EMBL/GenBank/DDBJ databases">
        <title>Intensive care unit water sources are persistently colonized with multi-drug resistant bacteria and are the site of extensive horizontal gene transfer of antibiotic resistance genes.</title>
        <authorList>
            <person name="Diorio-Toth L."/>
        </authorList>
    </citation>
    <scope>NUCLEOTIDE SEQUENCE</scope>
    <source>
        <strain evidence="3">GD03796</strain>
    </source>
</reference>
<protein>
    <submittedName>
        <fullName evidence="3">Glycosyltransferase family 2 protein</fullName>
    </submittedName>
</protein>
<organism evidence="3 4">
    <name type="scientific">Aeromonas caviae</name>
    <name type="common">Aeromonas punctata</name>
    <dbReference type="NCBI Taxonomy" id="648"/>
    <lineage>
        <taxon>Bacteria</taxon>
        <taxon>Pseudomonadati</taxon>
        <taxon>Pseudomonadota</taxon>
        <taxon>Gammaproteobacteria</taxon>
        <taxon>Aeromonadales</taxon>
        <taxon>Aeromonadaceae</taxon>
        <taxon>Aeromonas</taxon>
    </lineage>
</organism>
<evidence type="ECO:0000256" key="1">
    <source>
        <dbReference type="SAM" id="Phobius"/>
    </source>
</evidence>
<name>A0AA42VDG1_AERCA</name>
<evidence type="ECO:0000313" key="4">
    <source>
        <dbReference type="Proteomes" id="UP001160758"/>
    </source>
</evidence>
<evidence type="ECO:0000313" key="3">
    <source>
        <dbReference type="EMBL" id="MDH1898762.1"/>
    </source>
</evidence>